<evidence type="ECO:0000313" key="8">
    <source>
        <dbReference type="EMBL" id="MFC4307989.1"/>
    </source>
</evidence>
<proteinExistence type="inferred from homology"/>
<comment type="caution">
    <text evidence="8">The sequence shown here is derived from an EMBL/GenBank/DDBJ whole genome shotgun (WGS) entry which is preliminary data.</text>
</comment>
<evidence type="ECO:0000256" key="4">
    <source>
        <dbReference type="ARBA" id="ARBA00022692"/>
    </source>
</evidence>
<evidence type="ECO:0000256" key="1">
    <source>
        <dbReference type="ARBA" id="ARBA00004651"/>
    </source>
</evidence>
<dbReference type="Pfam" id="PF13440">
    <property type="entry name" value="Polysacc_synt_3"/>
    <property type="match status" value="1"/>
</dbReference>
<feature type="transmembrane region" description="Helical" evidence="7">
    <location>
        <begin position="383"/>
        <end position="401"/>
    </location>
</feature>
<feature type="transmembrane region" description="Helical" evidence="7">
    <location>
        <begin position="84"/>
        <end position="105"/>
    </location>
</feature>
<organism evidence="8 9">
    <name type="scientific">Steroidobacter flavus</name>
    <dbReference type="NCBI Taxonomy" id="1842136"/>
    <lineage>
        <taxon>Bacteria</taxon>
        <taxon>Pseudomonadati</taxon>
        <taxon>Pseudomonadota</taxon>
        <taxon>Gammaproteobacteria</taxon>
        <taxon>Steroidobacterales</taxon>
        <taxon>Steroidobacteraceae</taxon>
        <taxon>Steroidobacter</taxon>
    </lineage>
</organism>
<feature type="transmembrane region" description="Helical" evidence="7">
    <location>
        <begin position="361"/>
        <end position="377"/>
    </location>
</feature>
<dbReference type="CDD" id="cd13127">
    <property type="entry name" value="MATE_tuaB_like"/>
    <property type="match status" value="1"/>
</dbReference>
<comment type="similarity">
    <text evidence="2">Belongs to the polysaccharide synthase family.</text>
</comment>
<feature type="transmembrane region" description="Helical" evidence="7">
    <location>
        <begin position="447"/>
        <end position="468"/>
    </location>
</feature>
<feature type="transmembrane region" description="Helical" evidence="7">
    <location>
        <begin position="285"/>
        <end position="306"/>
    </location>
</feature>
<protein>
    <submittedName>
        <fullName evidence="8">Lipopolysaccharide biosynthesis protein</fullName>
    </submittedName>
</protein>
<feature type="transmembrane region" description="Helical" evidence="7">
    <location>
        <begin position="176"/>
        <end position="195"/>
    </location>
</feature>
<evidence type="ECO:0000256" key="2">
    <source>
        <dbReference type="ARBA" id="ARBA00007430"/>
    </source>
</evidence>
<name>A0ABV8SNB1_9GAMM</name>
<evidence type="ECO:0000313" key="9">
    <source>
        <dbReference type="Proteomes" id="UP001595904"/>
    </source>
</evidence>
<keyword evidence="6 7" id="KW-0472">Membrane</keyword>
<evidence type="ECO:0000256" key="5">
    <source>
        <dbReference type="ARBA" id="ARBA00022989"/>
    </source>
</evidence>
<comment type="subcellular location">
    <subcellularLocation>
        <location evidence="1">Cell membrane</location>
        <topology evidence="1">Multi-pass membrane protein</topology>
    </subcellularLocation>
</comment>
<keyword evidence="9" id="KW-1185">Reference proteome</keyword>
<dbReference type="InterPro" id="IPR050833">
    <property type="entry name" value="Poly_Biosynth_Transport"/>
</dbReference>
<dbReference type="EMBL" id="JBHSDU010000001">
    <property type="protein sequence ID" value="MFC4307989.1"/>
    <property type="molecule type" value="Genomic_DNA"/>
</dbReference>
<accession>A0ABV8SNB1</accession>
<feature type="transmembrane region" description="Helical" evidence="7">
    <location>
        <begin position="413"/>
        <end position="435"/>
    </location>
</feature>
<gene>
    <name evidence="8" type="ORF">ACFPN2_02745</name>
</gene>
<dbReference type="PANTHER" id="PTHR30250:SF10">
    <property type="entry name" value="LIPOPOLYSACCHARIDE BIOSYNTHESIS PROTEIN WZXC"/>
    <property type="match status" value="1"/>
</dbReference>
<evidence type="ECO:0000256" key="3">
    <source>
        <dbReference type="ARBA" id="ARBA00022475"/>
    </source>
</evidence>
<dbReference type="Proteomes" id="UP001595904">
    <property type="component" value="Unassembled WGS sequence"/>
</dbReference>
<feature type="transmembrane region" description="Helical" evidence="7">
    <location>
        <begin position="117"/>
        <end position="138"/>
    </location>
</feature>
<feature type="transmembrane region" description="Helical" evidence="7">
    <location>
        <begin position="326"/>
        <end position="349"/>
    </location>
</feature>
<keyword evidence="4 7" id="KW-0812">Transmembrane</keyword>
<feature type="transmembrane region" description="Helical" evidence="7">
    <location>
        <begin position="150"/>
        <end position="170"/>
    </location>
</feature>
<dbReference type="PANTHER" id="PTHR30250">
    <property type="entry name" value="PST FAMILY PREDICTED COLANIC ACID TRANSPORTER"/>
    <property type="match status" value="1"/>
</dbReference>
<reference evidence="9" key="1">
    <citation type="journal article" date="2019" name="Int. J. Syst. Evol. Microbiol.">
        <title>The Global Catalogue of Microorganisms (GCM) 10K type strain sequencing project: providing services to taxonomists for standard genome sequencing and annotation.</title>
        <authorList>
            <consortium name="The Broad Institute Genomics Platform"/>
            <consortium name="The Broad Institute Genome Sequencing Center for Infectious Disease"/>
            <person name="Wu L."/>
            <person name="Ma J."/>
        </authorList>
    </citation>
    <scope>NUCLEOTIDE SEQUENCE [LARGE SCALE GENOMIC DNA]</scope>
    <source>
        <strain evidence="9">CGMCC 1.10759</strain>
    </source>
</reference>
<dbReference type="RefSeq" id="WP_380594732.1">
    <property type="nucleotide sequence ID" value="NZ_JBHSDU010000001.1"/>
</dbReference>
<keyword evidence="3" id="KW-1003">Cell membrane</keyword>
<evidence type="ECO:0000256" key="7">
    <source>
        <dbReference type="SAM" id="Phobius"/>
    </source>
</evidence>
<sequence length="496" mass="52635">MNAASLTERTFSAVLWNYAGGFARAIAQLGVQVVLARLLGPHVYGQFTIVLAVVGLGWFIAESGMGVALVQVRELTNEVIRQALGGMLMQGALVAVVLIIAAPYLAALFDEPGLTGPLMACSALVLLQSMSNISSSLLRRQFDMKRLQFIQVAAYAVGFGGVGITLAALGAGVWSLVGAFATQSLITWLAAYRLVRHPLRPLFRMSADLRSYGMKVLGSTLASWMADNLERVVVGRVWGVAALGAYSGAFGLARAPATLLTYSVQSMSLPIASRLQDDPERLRRAYCIVAGGLALVLLPVFSLFAVAAQPLVLLLYGERWNEAVPLLAACAVAMPFYVLAANTGTFLWATGAAGREAISQSVLAAILIAGFVLLGSWPLSTAIWIVPAVHILRAAATYLMLSRRIELPHGRTLRAMFGGIVLGLVIVFGWEISAWVPKDLGPSTVAVLRLTFVGGLAMLAVLASRGALIGPELRSVIRGRIPANRAGQFAQRVLGI</sequence>
<evidence type="ECO:0000256" key="6">
    <source>
        <dbReference type="ARBA" id="ARBA00023136"/>
    </source>
</evidence>
<keyword evidence="5 7" id="KW-1133">Transmembrane helix</keyword>
<feature type="transmembrane region" description="Helical" evidence="7">
    <location>
        <begin position="47"/>
        <end position="72"/>
    </location>
</feature>